<feature type="binding site" evidence="16">
    <location>
        <position position="258"/>
    </location>
    <ligand>
        <name>NAD(+)</name>
        <dbReference type="ChEBI" id="CHEBI:57540"/>
    </ligand>
</feature>
<feature type="binding site" evidence="16">
    <location>
        <position position="281"/>
    </location>
    <ligand>
        <name>NAD(+)</name>
        <dbReference type="ChEBI" id="CHEBI:57540"/>
    </ligand>
</feature>
<dbReference type="GO" id="GO:0005829">
    <property type="term" value="C:cytosol"/>
    <property type="evidence" value="ECO:0007669"/>
    <property type="project" value="TreeGrafter"/>
</dbReference>
<evidence type="ECO:0000256" key="15">
    <source>
        <dbReference type="PIRSR" id="PIRSR000114-2"/>
    </source>
</evidence>
<evidence type="ECO:0000256" key="10">
    <source>
        <dbReference type="ARBA" id="ARBA00066687"/>
    </source>
</evidence>
<dbReference type="GO" id="GO:0051287">
    <property type="term" value="F:NAD binding"/>
    <property type="evidence" value="ECO:0007669"/>
    <property type="project" value="InterPro"/>
</dbReference>
<dbReference type="SUPFAM" id="SSF48179">
    <property type="entry name" value="6-phosphogluconate dehydrogenase C-terminal domain-like"/>
    <property type="match status" value="1"/>
</dbReference>
<dbReference type="Gene3D" id="1.10.1040.10">
    <property type="entry name" value="N-(1-d-carboxylethyl)-l-norvaline Dehydrogenase, domain 2"/>
    <property type="match status" value="1"/>
</dbReference>
<feature type="binding site" evidence="13">
    <location>
        <position position="111"/>
    </location>
    <ligand>
        <name>sn-glycerol 3-phosphate</name>
        <dbReference type="ChEBI" id="CHEBI:57597"/>
    </ligand>
</feature>
<feature type="binding site" evidence="13">
    <location>
        <position position="259"/>
    </location>
    <ligand>
        <name>sn-glycerol 3-phosphate</name>
        <dbReference type="ChEBI" id="CHEBI:57597"/>
    </ligand>
</feature>
<dbReference type="GO" id="GO:0141152">
    <property type="term" value="F:glycerol-3-phosphate dehydrogenase (NAD+) activity"/>
    <property type="evidence" value="ECO:0007669"/>
    <property type="project" value="RHEA"/>
</dbReference>
<evidence type="ECO:0000256" key="12">
    <source>
        <dbReference type="ARBA" id="ARBA00080511"/>
    </source>
</evidence>
<feature type="binding site" evidence="13">
    <location>
        <position position="258"/>
    </location>
    <ligand>
        <name>NADPH</name>
        <dbReference type="ChEBI" id="CHEBI:57783"/>
    </ligand>
</feature>
<dbReference type="FunFam" id="3.40.50.720:FF:000019">
    <property type="entry name" value="Glycerol-3-phosphate dehydrogenase [NAD(P)+]"/>
    <property type="match status" value="1"/>
</dbReference>
<keyword evidence="13" id="KW-0547">Nucleotide-binding</keyword>
<protein>
    <recommendedName>
        <fullName evidence="11 13">Glycerol-3-phosphate dehydrogenase [NAD(P)+]</fullName>
        <ecNumber evidence="10 13">1.1.1.94</ecNumber>
    </recommendedName>
    <alternativeName>
        <fullName evidence="13">NAD(P)(+)-dependent glycerol-3-phosphate dehydrogenase</fullName>
    </alternativeName>
    <alternativeName>
        <fullName evidence="12 13">NAD(P)H-dependent dihydroxyacetone-phosphate reductase</fullName>
    </alternativeName>
</protein>
<feature type="binding site" evidence="13">
    <location>
        <position position="139"/>
    </location>
    <ligand>
        <name>sn-glycerol 3-phosphate</name>
        <dbReference type="ChEBI" id="CHEBI:57597"/>
    </ligand>
</feature>
<evidence type="ECO:0000256" key="14">
    <source>
        <dbReference type="PIRSR" id="PIRSR000114-1"/>
    </source>
</evidence>
<dbReference type="PROSITE" id="PS00957">
    <property type="entry name" value="NAD_G3PDH"/>
    <property type="match status" value="1"/>
</dbReference>
<keyword evidence="3 13" id="KW-0521">NADP</keyword>
<keyword evidence="2 13" id="KW-0444">Lipid biosynthesis</keyword>
<comment type="subcellular location">
    <subcellularLocation>
        <location evidence="13">Cytoplasm</location>
    </subcellularLocation>
</comment>
<dbReference type="GO" id="GO:0005975">
    <property type="term" value="P:carbohydrate metabolic process"/>
    <property type="evidence" value="ECO:0007669"/>
    <property type="project" value="InterPro"/>
</dbReference>
<feature type="binding site" evidence="13">
    <location>
        <position position="143"/>
    </location>
    <ligand>
        <name>NADPH</name>
        <dbReference type="ChEBI" id="CHEBI:57783"/>
    </ligand>
</feature>
<dbReference type="PANTHER" id="PTHR11728">
    <property type="entry name" value="GLYCEROL-3-PHOSPHATE DEHYDROGENASE"/>
    <property type="match status" value="1"/>
</dbReference>
<sequence>MDRKTISVIGDGAWGTALALLLNDAGHKVTIWGAFPDYIDEVRITRKNDKYLPGVIIPDNITLTADESDCFDGCGLIVLATPSKFMRSICRRIKPFIRQARCNAPYMSVAKGIENDTLLRMSEVISQELETDNVAVLSGPTHAEEVARSIPSAVVAASNKPDLSEWIQSLFSTERFRVYSSSDLKGVELGGSLKNVIAIAAGICDGLGFGDNTKAALITRGLAEMTRLGVVMGADPFTFSGLSGMGDLIVTCASRHSRNRGLGEKIGSGMTLDEALQTTEKVAEGVYSAKSVHSLSRKLRIEMPISEKVYEVLYENRPCLDALSDLMMRIPKPEIDYV</sequence>
<feature type="binding site" evidence="13">
    <location>
        <position position="194"/>
    </location>
    <ligand>
        <name>sn-glycerol 3-phosphate</name>
        <dbReference type="ChEBI" id="CHEBI:57597"/>
    </ligand>
</feature>
<keyword evidence="8 13" id="KW-1208">Phospholipid metabolism</keyword>
<feature type="binding site" evidence="16">
    <location>
        <position position="85"/>
    </location>
    <ligand>
        <name>NAD(+)</name>
        <dbReference type="ChEBI" id="CHEBI:57540"/>
    </ligand>
</feature>
<evidence type="ECO:0000313" key="20">
    <source>
        <dbReference type="EMBL" id="RJP56160.1"/>
    </source>
</evidence>
<feature type="binding site" evidence="13">
    <location>
        <position position="51"/>
    </location>
    <ligand>
        <name>NADPH</name>
        <dbReference type="ChEBI" id="CHEBI:57783"/>
    </ligand>
</feature>
<name>A0A3A4R019_9BACT</name>
<dbReference type="Proteomes" id="UP000266426">
    <property type="component" value="Unassembled WGS sequence"/>
</dbReference>
<feature type="binding site" evidence="16">
    <location>
        <begin position="10"/>
        <end position="15"/>
    </location>
    <ligand>
        <name>NAD(+)</name>
        <dbReference type="ChEBI" id="CHEBI:57540"/>
    </ligand>
</feature>
<evidence type="ECO:0000256" key="11">
    <source>
        <dbReference type="ARBA" id="ARBA00069372"/>
    </source>
</evidence>
<feature type="active site" description="Proton acceptor" evidence="13 14">
    <location>
        <position position="194"/>
    </location>
</feature>
<comment type="caution">
    <text evidence="20">The sequence shown here is derived from an EMBL/GenBank/DDBJ whole genome shotgun (WGS) entry which is preliminary data.</text>
</comment>
<keyword evidence="6 13" id="KW-0443">Lipid metabolism</keyword>
<feature type="binding site" evidence="13">
    <location>
        <position position="258"/>
    </location>
    <ligand>
        <name>sn-glycerol 3-phosphate</name>
        <dbReference type="ChEBI" id="CHEBI:57597"/>
    </ligand>
</feature>
<evidence type="ECO:0000256" key="9">
    <source>
        <dbReference type="ARBA" id="ARBA00052716"/>
    </source>
</evidence>
<keyword evidence="13" id="KW-0963">Cytoplasm</keyword>
<evidence type="ECO:0000259" key="18">
    <source>
        <dbReference type="Pfam" id="PF01210"/>
    </source>
</evidence>
<dbReference type="InterPro" id="IPR006109">
    <property type="entry name" value="G3P_DH_NAD-dep_C"/>
</dbReference>
<dbReference type="GO" id="GO:0046168">
    <property type="term" value="P:glycerol-3-phosphate catabolic process"/>
    <property type="evidence" value="ECO:0007669"/>
    <property type="project" value="InterPro"/>
</dbReference>
<evidence type="ECO:0000256" key="6">
    <source>
        <dbReference type="ARBA" id="ARBA00023098"/>
    </source>
</evidence>
<feature type="binding site" evidence="13">
    <location>
        <position position="111"/>
    </location>
    <ligand>
        <name>NADPH</name>
        <dbReference type="ChEBI" id="CHEBI:57783"/>
    </ligand>
</feature>
<dbReference type="EMBL" id="QZJZ01000101">
    <property type="protein sequence ID" value="RJP56160.1"/>
    <property type="molecule type" value="Genomic_DNA"/>
</dbReference>
<feature type="domain" description="Glycerol-3-phosphate dehydrogenase NAD-dependent N-terminal" evidence="18">
    <location>
        <begin position="6"/>
        <end position="162"/>
    </location>
</feature>
<dbReference type="HAMAP" id="MF_00394">
    <property type="entry name" value="NAD_Glyc3P_dehydrog"/>
    <property type="match status" value="1"/>
</dbReference>
<feature type="binding site" evidence="15">
    <location>
        <begin position="258"/>
        <end position="259"/>
    </location>
    <ligand>
        <name>substrate</name>
    </ligand>
</feature>
<gene>
    <name evidence="13" type="primary">gpsA</name>
    <name evidence="20" type="ORF">C4541_12950</name>
</gene>
<dbReference type="GO" id="GO:0141153">
    <property type="term" value="F:glycerol-3-phosphate dehydrogenase (NADP+) activity"/>
    <property type="evidence" value="ECO:0007669"/>
    <property type="project" value="RHEA"/>
</dbReference>
<feature type="binding site" evidence="13">
    <location>
        <position position="14"/>
    </location>
    <ligand>
        <name>NADPH</name>
        <dbReference type="ChEBI" id="CHEBI:57783"/>
    </ligand>
</feature>
<evidence type="ECO:0000256" key="2">
    <source>
        <dbReference type="ARBA" id="ARBA00022516"/>
    </source>
</evidence>
<comment type="similarity">
    <text evidence="1 13 17">Belongs to the NAD-dependent glycerol-3-phosphate dehydrogenase family.</text>
</comment>
<dbReference type="NCBIfam" id="NF000942">
    <property type="entry name" value="PRK00094.1-4"/>
    <property type="match status" value="1"/>
</dbReference>
<dbReference type="FunFam" id="1.10.1040.10:FF:000001">
    <property type="entry name" value="Glycerol-3-phosphate dehydrogenase [NAD(P)+]"/>
    <property type="match status" value="1"/>
</dbReference>
<feature type="binding site" evidence="13">
    <location>
        <position position="141"/>
    </location>
    <ligand>
        <name>sn-glycerol 3-phosphate</name>
        <dbReference type="ChEBI" id="CHEBI:57597"/>
    </ligand>
</feature>
<comment type="catalytic activity">
    <reaction evidence="9">
        <text>sn-glycerol 3-phosphate + NADP(+) = dihydroxyacetone phosphate + NADPH + H(+)</text>
        <dbReference type="Rhea" id="RHEA:11096"/>
        <dbReference type="ChEBI" id="CHEBI:15378"/>
        <dbReference type="ChEBI" id="CHEBI:57597"/>
        <dbReference type="ChEBI" id="CHEBI:57642"/>
        <dbReference type="ChEBI" id="CHEBI:57783"/>
        <dbReference type="ChEBI" id="CHEBI:58349"/>
        <dbReference type="EC" id="1.1.1.94"/>
    </reaction>
    <physiologicalReaction direction="right-to-left" evidence="9">
        <dbReference type="Rhea" id="RHEA:11098"/>
    </physiologicalReaction>
</comment>
<accession>A0A3A4R019</accession>
<evidence type="ECO:0000313" key="21">
    <source>
        <dbReference type="Proteomes" id="UP000266426"/>
    </source>
</evidence>
<keyword evidence="5 13" id="KW-0520">NAD</keyword>
<feature type="binding site" evidence="13">
    <location>
        <position position="282"/>
    </location>
    <ligand>
        <name>NADPH</name>
        <dbReference type="ChEBI" id="CHEBI:57783"/>
    </ligand>
</feature>
<reference evidence="20 21" key="1">
    <citation type="journal article" date="2017" name="ISME J.">
        <title>Energy and carbon metabolisms in a deep terrestrial subsurface fluid microbial community.</title>
        <authorList>
            <person name="Momper L."/>
            <person name="Jungbluth S.P."/>
            <person name="Lee M.D."/>
            <person name="Amend J.P."/>
        </authorList>
    </citation>
    <scope>NUCLEOTIDE SEQUENCE [LARGE SCALE GENOMIC DNA]</scope>
    <source>
        <strain evidence="20">SURF_26</strain>
    </source>
</reference>
<dbReference type="InterPro" id="IPR011128">
    <property type="entry name" value="G3P_DH_NAD-dep_N"/>
</dbReference>
<evidence type="ECO:0000256" key="16">
    <source>
        <dbReference type="PIRSR" id="PIRSR000114-3"/>
    </source>
</evidence>
<feature type="binding site" evidence="13">
    <location>
        <position position="257"/>
    </location>
    <ligand>
        <name>sn-glycerol 3-phosphate</name>
        <dbReference type="ChEBI" id="CHEBI:57597"/>
    </ligand>
</feature>
<dbReference type="Gene3D" id="3.40.50.720">
    <property type="entry name" value="NAD(P)-binding Rossmann-like Domain"/>
    <property type="match status" value="1"/>
</dbReference>
<feature type="binding site" evidence="16">
    <location>
        <position position="143"/>
    </location>
    <ligand>
        <name>NAD(+)</name>
        <dbReference type="ChEBI" id="CHEBI:57540"/>
    </ligand>
</feature>
<dbReference type="EC" id="1.1.1.94" evidence="10 13"/>
<dbReference type="UniPathway" id="UPA00940"/>
<comment type="catalytic activity">
    <reaction evidence="13">
        <text>sn-glycerol 3-phosphate + NAD(+) = dihydroxyacetone phosphate + NADH + H(+)</text>
        <dbReference type="Rhea" id="RHEA:11092"/>
        <dbReference type="ChEBI" id="CHEBI:15378"/>
        <dbReference type="ChEBI" id="CHEBI:57540"/>
        <dbReference type="ChEBI" id="CHEBI:57597"/>
        <dbReference type="ChEBI" id="CHEBI:57642"/>
        <dbReference type="ChEBI" id="CHEBI:57945"/>
        <dbReference type="EC" id="1.1.1.94"/>
    </reaction>
</comment>
<evidence type="ECO:0000256" key="4">
    <source>
        <dbReference type="ARBA" id="ARBA00023002"/>
    </source>
</evidence>
<dbReference type="PRINTS" id="PR00077">
    <property type="entry name" value="GPDHDRGNASE"/>
</dbReference>
<comment type="caution">
    <text evidence="13">Lacks conserved residue(s) required for the propagation of feature annotation.</text>
</comment>
<feature type="binding site" evidence="13">
    <location>
        <position position="284"/>
    </location>
    <ligand>
        <name>NADPH</name>
        <dbReference type="ChEBI" id="CHEBI:57783"/>
    </ligand>
</feature>
<dbReference type="Pfam" id="PF01210">
    <property type="entry name" value="NAD_Gly3P_dh_N"/>
    <property type="match status" value="1"/>
</dbReference>
<evidence type="ECO:0000256" key="1">
    <source>
        <dbReference type="ARBA" id="ARBA00011009"/>
    </source>
</evidence>
<keyword evidence="4 13" id="KW-0560">Oxidoreductase</keyword>
<feature type="domain" description="Glycerol-3-phosphate dehydrogenase NAD-dependent C-terminal" evidence="19">
    <location>
        <begin position="183"/>
        <end position="323"/>
    </location>
</feature>
<dbReference type="InterPro" id="IPR008927">
    <property type="entry name" value="6-PGluconate_DH-like_C_sf"/>
</dbReference>
<dbReference type="InterPro" id="IPR036291">
    <property type="entry name" value="NAD(P)-bd_dom_sf"/>
</dbReference>
<evidence type="ECO:0000256" key="17">
    <source>
        <dbReference type="RuleBase" id="RU000437"/>
    </source>
</evidence>
<dbReference type="AlphaFoldDB" id="A0A3A4R019"/>
<dbReference type="PANTHER" id="PTHR11728:SF1">
    <property type="entry name" value="GLYCEROL-3-PHOSPHATE DEHYDROGENASE [NAD(+)] 2, CHLOROPLASTIC"/>
    <property type="match status" value="1"/>
</dbReference>
<evidence type="ECO:0000256" key="3">
    <source>
        <dbReference type="ARBA" id="ARBA00022857"/>
    </source>
</evidence>
<comment type="function">
    <text evidence="13">Catalyzes the reduction of the glycolytic intermediate dihydroxyacetone phosphate (DHAP) to sn-glycerol 3-phosphate (G3P), the key precursor for phospholipid synthesis.</text>
</comment>
<dbReference type="InterPro" id="IPR013328">
    <property type="entry name" value="6PGD_dom2"/>
</dbReference>
<organism evidence="20 21">
    <name type="scientific">Candidatus Auribacter fodinae</name>
    <dbReference type="NCBI Taxonomy" id="2093366"/>
    <lineage>
        <taxon>Bacteria</taxon>
        <taxon>Pseudomonadati</taxon>
        <taxon>Candidatus Auribacterota</taxon>
        <taxon>Candidatus Auribacteria</taxon>
        <taxon>Candidatus Auribacterales</taxon>
        <taxon>Candidatus Auribacteraceae</taxon>
        <taxon>Candidatus Auribacter</taxon>
    </lineage>
</organism>
<dbReference type="Pfam" id="PF07479">
    <property type="entry name" value="NAD_Gly3P_dh_C"/>
    <property type="match status" value="1"/>
</dbReference>
<keyword evidence="7 13" id="KW-0594">Phospholipid biosynthesis</keyword>
<evidence type="ECO:0000256" key="5">
    <source>
        <dbReference type="ARBA" id="ARBA00023027"/>
    </source>
</evidence>
<proteinExistence type="inferred from homology"/>
<dbReference type="PIRSF" id="PIRSF000114">
    <property type="entry name" value="Glycerol-3-P_dh"/>
    <property type="match status" value="1"/>
</dbReference>
<feature type="binding site" evidence="15">
    <location>
        <position position="111"/>
    </location>
    <ligand>
        <name>substrate</name>
    </ligand>
</feature>
<evidence type="ECO:0000256" key="8">
    <source>
        <dbReference type="ARBA" id="ARBA00023264"/>
    </source>
</evidence>
<dbReference type="SUPFAM" id="SSF51735">
    <property type="entry name" value="NAD(P)-binding Rossmann-fold domains"/>
    <property type="match status" value="1"/>
</dbReference>
<dbReference type="NCBIfam" id="NF000940">
    <property type="entry name" value="PRK00094.1-2"/>
    <property type="match status" value="1"/>
</dbReference>
<evidence type="ECO:0000256" key="13">
    <source>
        <dbReference type="HAMAP-Rule" id="MF_00394"/>
    </source>
</evidence>
<feature type="binding site" evidence="13">
    <location>
        <position position="247"/>
    </location>
    <ligand>
        <name>sn-glycerol 3-phosphate</name>
        <dbReference type="ChEBI" id="CHEBI:57597"/>
    </ligand>
</feature>
<evidence type="ECO:0000259" key="19">
    <source>
        <dbReference type="Pfam" id="PF07479"/>
    </source>
</evidence>
<evidence type="ECO:0000256" key="7">
    <source>
        <dbReference type="ARBA" id="ARBA00023209"/>
    </source>
</evidence>
<comment type="pathway">
    <text evidence="13">Membrane lipid metabolism; glycerophospholipid metabolism.</text>
</comment>
<dbReference type="GO" id="GO:0008654">
    <property type="term" value="P:phospholipid biosynthetic process"/>
    <property type="evidence" value="ECO:0007669"/>
    <property type="project" value="UniProtKB-KW"/>
</dbReference>
<dbReference type="GO" id="GO:0006650">
    <property type="term" value="P:glycerophospholipid metabolic process"/>
    <property type="evidence" value="ECO:0007669"/>
    <property type="project" value="UniProtKB-UniRule"/>
</dbReference>
<dbReference type="GO" id="GO:0046167">
    <property type="term" value="P:glycerol-3-phosphate biosynthetic process"/>
    <property type="evidence" value="ECO:0007669"/>
    <property type="project" value="UniProtKB-UniRule"/>
</dbReference>
<dbReference type="InterPro" id="IPR006168">
    <property type="entry name" value="G3P_DH_NAD-dep"/>
</dbReference>